<evidence type="ECO:0000256" key="2">
    <source>
        <dbReference type="ARBA" id="ARBA00023125"/>
    </source>
</evidence>
<keyword evidence="6" id="KW-1185">Reference proteome</keyword>
<dbReference type="PRINTS" id="PR00598">
    <property type="entry name" value="HTHMARR"/>
</dbReference>
<keyword evidence="3" id="KW-0804">Transcription</keyword>
<evidence type="ECO:0000256" key="1">
    <source>
        <dbReference type="ARBA" id="ARBA00023015"/>
    </source>
</evidence>
<dbReference type="Pfam" id="PF12802">
    <property type="entry name" value="MarR_2"/>
    <property type="match status" value="1"/>
</dbReference>
<dbReference type="SMART" id="SM00347">
    <property type="entry name" value="HTH_MARR"/>
    <property type="match status" value="1"/>
</dbReference>
<dbReference type="PANTHER" id="PTHR33164:SF64">
    <property type="entry name" value="TRANSCRIPTIONAL REGULATOR SLYA"/>
    <property type="match status" value="1"/>
</dbReference>
<reference evidence="5 6" key="1">
    <citation type="submission" date="2019-02" db="EMBL/GenBank/DDBJ databases">
        <title>Genomic Encyclopedia of Type Strains, Phase IV (KMG-IV): sequencing the most valuable type-strain genomes for metagenomic binning, comparative biology and taxonomic classification.</title>
        <authorList>
            <person name="Goeker M."/>
        </authorList>
    </citation>
    <scope>NUCLEOTIDE SEQUENCE [LARGE SCALE GENOMIC DNA]</scope>
    <source>
        <strain evidence="5 6">K24</strain>
    </source>
</reference>
<accession>A0A4Q7NCZ3</accession>
<gene>
    <name evidence="5" type="ORF">EV675_3525</name>
</gene>
<dbReference type="Gene3D" id="1.10.10.10">
    <property type="entry name" value="Winged helix-like DNA-binding domain superfamily/Winged helix DNA-binding domain"/>
    <property type="match status" value="1"/>
</dbReference>
<dbReference type="InterPro" id="IPR036390">
    <property type="entry name" value="WH_DNA-bd_sf"/>
</dbReference>
<dbReference type="GO" id="GO:0006950">
    <property type="term" value="P:response to stress"/>
    <property type="evidence" value="ECO:0007669"/>
    <property type="project" value="TreeGrafter"/>
</dbReference>
<keyword evidence="2" id="KW-0238">DNA-binding</keyword>
<dbReference type="SUPFAM" id="SSF46785">
    <property type="entry name" value="Winged helix' DNA-binding domain"/>
    <property type="match status" value="1"/>
</dbReference>
<dbReference type="Proteomes" id="UP000292445">
    <property type="component" value="Unassembled WGS sequence"/>
</dbReference>
<evidence type="ECO:0000259" key="4">
    <source>
        <dbReference type="PROSITE" id="PS50995"/>
    </source>
</evidence>
<dbReference type="InterPro" id="IPR039422">
    <property type="entry name" value="MarR/SlyA-like"/>
</dbReference>
<protein>
    <submittedName>
        <fullName evidence="5">MarR family transcriptional regulator</fullName>
    </submittedName>
</protein>
<dbReference type="EMBL" id="SGXC01000002">
    <property type="protein sequence ID" value="RZS80912.1"/>
    <property type="molecule type" value="Genomic_DNA"/>
</dbReference>
<dbReference type="GO" id="GO:0003700">
    <property type="term" value="F:DNA-binding transcription factor activity"/>
    <property type="evidence" value="ECO:0007669"/>
    <property type="project" value="InterPro"/>
</dbReference>
<dbReference type="PANTHER" id="PTHR33164">
    <property type="entry name" value="TRANSCRIPTIONAL REGULATOR, MARR FAMILY"/>
    <property type="match status" value="1"/>
</dbReference>
<evidence type="ECO:0000313" key="6">
    <source>
        <dbReference type="Proteomes" id="UP000292445"/>
    </source>
</evidence>
<proteinExistence type="predicted"/>
<dbReference type="InterPro" id="IPR036388">
    <property type="entry name" value="WH-like_DNA-bd_sf"/>
</dbReference>
<comment type="caution">
    <text evidence="5">The sequence shown here is derived from an EMBL/GenBank/DDBJ whole genome shotgun (WGS) entry which is preliminary data.</text>
</comment>
<dbReference type="InterPro" id="IPR000835">
    <property type="entry name" value="HTH_MarR-typ"/>
</dbReference>
<dbReference type="PROSITE" id="PS50995">
    <property type="entry name" value="HTH_MARR_2"/>
    <property type="match status" value="1"/>
</dbReference>
<dbReference type="AlphaFoldDB" id="A0A4Q7NCZ3"/>
<organism evidence="5 6">
    <name type="scientific">Pigmentiphaga kullae</name>
    <dbReference type="NCBI Taxonomy" id="151784"/>
    <lineage>
        <taxon>Bacteria</taxon>
        <taxon>Pseudomonadati</taxon>
        <taxon>Pseudomonadota</taxon>
        <taxon>Betaproteobacteria</taxon>
        <taxon>Burkholderiales</taxon>
        <taxon>Alcaligenaceae</taxon>
        <taxon>Pigmentiphaga</taxon>
    </lineage>
</organism>
<evidence type="ECO:0000256" key="3">
    <source>
        <dbReference type="ARBA" id="ARBA00023163"/>
    </source>
</evidence>
<evidence type="ECO:0000313" key="5">
    <source>
        <dbReference type="EMBL" id="RZS80912.1"/>
    </source>
</evidence>
<name>A0A4Q7NCZ3_9BURK</name>
<dbReference type="GO" id="GO:0003677">
    <property type="term" value="F:DNA binding"/>
    <property type="evidence" value="ECO:0007669"/>
    <property type="project" value="UniProtKB-KW"/>
</dbReference>
<sequence>MLIFCMDKIDRQLATLTMALGRTARAYKSAADTLTADFGLSQATAWPVVMIGRLGDGARPGAVADALGIEPSSVVRVIDRVVELGLVERREDASDRRAKSLYLTAAGRQCADRVEAALIPFRRALFAGRSQDDIEACLRTLEGLQTAIEQLARESGSASSS</sequence>
<feature type="domain" description="HTH marR-type" evidence="4">
    <location>
        <begin position="13"/>
        <end position="146"/>
    </location>
</feature>
<keyword evidence="1" id="KW-0805">Transcription regulation</keyword>